<evidence type="ECO:0000256" key="3">
    <source>
        <dbReference type="ARBA" id="ARBA00023015"/>
    </source>
</evidence>
<feature type="region of interest" description="Disordered" evidence="7">
    <location>
        <begin position="1"/>
        <end position="24"/>
    </location>
</feature>
<organism evidence="9 10">
    <name type="scientific">Globodera rostochiensis</name>
    <name type="common">Golden nematode worm</name>
    <name type="synonym">Heterodera rostochiensis</name>
    <dbReference type="NCBI Taxonomy" id="31243"/>
    <lineage>
        <taxon>Eukaryota</taxon>
        <taxon>Metazoa</taxon>
        <taxon>Ecdysozoa</taxon>
        <taxon>Nematoda</taxon>
        <taxon>Chromadorea</taxon>
        <taxon>Rhabditida</taxon>
        <taxon>Tylenchina</taxon>
        <taxon>Tylenchomorpha</taxon>
        <taxon>Tylenchoidea</taxon>
        <taxon>Heteroderidae</taxon>
        <taxon>Heteroderinae</taxon>
        <taxon>Globodera</taxon>
    </lineage>
</organism>
<dbReference type="SMART" id="SM00338">
    <property type="entry name" value="BRLZ"/>
    <property type="match status" value="1"/>
</dbReference>
<dbReference type="PANTHER" id="PTHR13044">
    <property type="entry name" value="ACTIVATING TRANSCRIPTION FACTOR ATF 4/5"/>
    <property type="match status" value="1"/>
</dbReference>
<dbReference type="WBParaSite" id="Gr19_v10_g595.t1">
    <property type="protein sequence ID" value="Gr19_v10_g595.t1"/>
    <property type="gene ID" value="Gr19_v10_g595"/>
</dbReference>
<sequence length="418" mass="45496">MQPTAVVPRPKPPTTTVRMPLLTAPPLRGSPSCVSGVGTSFVDEMPSLGSLSLSSYWPLPQQSYPFDRSTECANREFAAIGVDGGERWKGSEEGNMGGDRRSMGQQNELGTEWHAPGSLPGMTEPPPSVAFVGPEPGTQQFVDAPHQYHHLHHHFSGSDQQYQFNDCHHSADYGWVGVEEQPYLPMDAHNAIVFGTAGPASSSSPPFQQNTVAFTGHHEQYLPIGQEHEEFQITDISSSTQFQYGPAVFDPLSVGTSASWSAGEGGHSSAEEALEYSSLSQDEILEEIQRECAEIECRSSSDSLPQQAKSSKKGNNKRAVAVKRTPSTMMKKKPYSGRGSVSSLDSPEVSPAPTAKRRERKKELNRVAATRYREKKRKEREQTSGDLQELEQRNAQLKADIAGGAGGNELLEGVGSRN</sequence>
<evidence type="ECO:0000313" key="9">
    <source>
        <dbReference type="Proteomes" id="UP000887572"/>
    </source>
</evidence>
<proteinExistence type="inferred from homology"/>
<evidence type="ECO:0000256" key="6">
    <source>
        <dbReference type="ARBA" id="ARBA00023242"/>
    </source>
</evidence>
<dbReference type="PANTHER" id="PTHR13044:SF14">
    <property type="entry name" value="CRYPTOCEPHAL, ISOFORM A"/>
    <property type="match status" value="1"/>
</dbReference>
<evidence type="ECO:0000256" key="4">
    <source>
        <dbReference type="ARBA" id="ARBA00023125"/>
    </source>
</evidence>
<dbReference type="SUPFAM" id="SSF57959">
    <property type="entry name" value="Leucine zipper domain"/>
    <property type="match status" value="1"/>
</dbReference>
<dbReference type="CDD" id="cd14692">
    <property type="entry name" value="bZIP_ATF4"/>
    <property type="match status" value="1"/>
</dbReference>
<dbReference type="Pfam" id="PF07716">
    <property type="entry name" value="bZIP_2"/>
    <property type="match status" value="1"/>
</dbReference>
<dbReference type="GO" id="GO:0001228">
    <property type="term" value="F:DNA-binding transcription activator activity, RNA polymerase II-specific"/>
    <property type="evidence" value="ECO:0007669"/>
    <property type="project" value="TreeGrafter"/>
</dbReference>
<evidence type="ECO:0000259" key="8">
    <source>
        <dbReference type="PROSITE" id="PS50217"/>
    </source>
</evidence>
<keyword evidence="5" id="KW-0804">Transcription</keyword>
<comment type="subcellular location">
    <subcellularLocation>
        <location evidence="1">Nucleus</location>
    </subcellularLocation>
</comment>
<feature type="compositionally biased region" description="Low complexity" evidence="7">
    <location>
        <begin position="1"/>
        <end position="20"/>
    </location>
</feature>
<dbReference type="InterPro" id="IPR004827">
    <property type="entry name" value="bZIP"/>
</dbReference>
<feature type="compositionally biased region" description="Basic and acidic residues" evidence="7">
    <location>
        <begin position="85"/>
        <end position="102"/>
    </location>
</feature>
<comment type="similarity">
    <text evidence="2">Belongs to the bZIP family.</text>
</comment>
<feature type="compositionally biased region" description="Polar residues" evidence="7">
    <location>
        <begin position="300"/>
        <end position="309"/>
    </location>
</feature>
<reference evidence="10" key="1">
    <citation type="submission" date="2022-11" db="UniProtKB">
        <authorList>
            <consortium name="WormBaseParasite"/>
        </authorList>
    </citation>
    <scope>IDENTIFICATION</scope>
</reference>
<evidence type="ECO:0000313" key="10">
    <source>
        <dbReference type="WBParaSite" id="Gr19_v10_g595.t1"/>
    </source>
</evidence>
<keyword evidence="3" id="KW-0805">Transcription regulation</keyword>
<name>A0A914HYX3_GLORO</name>
<keyword evidence="4" id="KW-0238">DNA-binding</keyword>
<dbReference type="AlphaFoldDB" id="A0A914HYX3"/>
<evidence type="ECO:0000256" key="1">
    <source>
        <dbReference type="ARBA" id="ARBA00004123"/>
    </source>
</evidence>
<dbReference type="Gene3D" id="1.20.5.170">
    <property type="match status" value="1"/>
</dbReference>
<feature type="region of interest" description="Disordered" evidence="7">
    <location>
        <begin position="296"/>
        <end position="418"/>
    </location>
</feature>
<evidence type="ECO:0000256" key="2">
    <source>
        <dbReference type="ARBA" id="ARBA00007163"/>
    </source>
</evidence>
<dbReference type="GO" id="GO:0005634">
    <property type="term" value="C:nucleus"/>
    <property type="evidence" value="ECO:0007669"/>
    <property type="project" value="UniProtKB-SubCell"/>
</dbReference>
<accession>A0A914HYX3</accession>
<evidence type="ECO:0000256" key="5">
    <source>
        <dbReference type="ARBA" id="ARBA00023163"/>
    </source>
</evidence>
<evidence type="ECO:0000256" key="7">
    <source>
        <dbReference type="SAM" id="MobiDB-lite"/>
    </source>
</evidence>
<feature type="domain" description="BZIP" evidence="8">
    <location>
        <begin position="355"/>
        <end position="402"/>
    </location>
</feature>
<dbReference type="InterPro" id="IPR046347">
    <property type="entry name" value="bZIP_sf"/>
</dbReference>
<protein>
    <submittedName>
        <fullName evidence="10">BZIP domain-containing protein</fullName>
    </submittedName>
</protein>
<dbReference type="Proteomes" id="UP000887572">
    <property type="component" value="Unplaced"/>
</dbReference>
<keyword evidence="6" id="KW-0539">Nucleus</keyword>
<dbReference type="PROSITE" id="PS50217">
    <property type="entry name" value="BZIP"/>
    <property type="match status" value="1"/>
</dbReference>
<dbReference type="GO" id="GO:0000977">
    <property type="term" value="F:RNA polymerase II transcription regulatory region sequence-specific DNA binding"/>
    <property type="evidence" value="ECO:0007669"/>
    <property type="project" value="TreeGrafter"/>
</dbReference>
<feature type="compositionally biased region" description="Low complexity" evidence="7">
    <location>
        <begin position="408"/>
        <end position="418"/>
    </location>
</feature>
<feature type="region of interest" description="Disordered" evidence="7">
    <location>
        <begin position="85"/>
        <end position="105"/>
    </location>
</feature>
<keyword evidence="9" id="KW-1185">Reference proteome</keyword>